<dbReference type="Gene3D" id="1.20.1250.20">
    <property type="entry name" value="MFS general substrate transporter like domains"/>
    <property type="match status" value="2"/>
</dbReference>
<keyword evidence="12" id="KW-1185">Reference proteome</keyword>
<evidence type="ECO:0000313" key="11">
    <source>
        <dbReference type="EMBL" id="KAJ2928400.1"/>
    </source>
</evidence>
<evidence type="ECO:0000313" key="12">
    <source>
        <dbReference type="Proteomes" id="UP001140091"/>
    </source>
</evidence>
<feature type="compositionally biased region" description="Polar residues" evidence="8">
    <location>
        <begin position="581"/>
        <end position="591"/>
    </location>
</feature>
<feature type="region of interest" description="Disordered" evidence="8">
    <location>
        <begin position="571"/>
        <end position="591"/>
    </location>
</feature>
<evidence type="ECO:0000259" key="10">
    <source>
        <dbReference type="PROSITE" id="PS50850"/>
    </source>
</evidence>
<feature type="transmembrane region" description="Helical" evidence="9">
    <location>
        <begin position="420"/>
        <end position="441"/>
    </location>
</feature>
<dbReference type="Proteomes" id="UP001140091">
    <property type="component" value="Unassembled WGS sequence"/>
</dbReference>
<feature type="transmembrane region" description="Helical" evidence="9">
    <location>
        <begin position="286"/>
        <end position="304"/>
    </location>
</feature>
<dbReference type="EMBL" id="JANBPK010000928">
    <property type="protein sequence ID" value="KAJ2928400.1"/>
    <property type="molecule type" value="Genomic_DNA"/>
</dbReference>
<dbReference type="AlphaFoldDB" id="A0A9W8MDW9"/>
<feature type="transmembrane region" description="Helical" evidence="9">
    <location>
        <begin position="453"/>
        <end position="476"/>
    </location>
</feature>
<proteinExistence type="inferred from homology"/>
<gene>
    <name evidence="11" type="ORF">H1R20_g8704</name>
</gene>
<dbReference type="GO" id="GO:0022857">
    <property type="term" value="F:transmembrane transporter activity"/>
    <property type="evidence" value="ECO:0007669"/>
    <property type="project" value="InterPro"/>
</dbReference>
<dbReference type="InterPro" id="IPR020846">
    <property type="entry name" value="MFS_dom"/>
</dbReference>
<feature type="transmembrane region" description="Helical" evidence="9">
    <location>
        <begin position="112"/>
        <end position="130"/>
    </location>
</feature>
<keyword evidence="6" id="KW-0406">Ion transport</keyword>
<evidence type="ECO:0000256" key="9">
    <source>
        <dbReference type="SAM" id="Phobius"/>
    </source>
</evidence>
<feature type="transmembrane region" description="Helical" evidence="9">
    <location>
        <begin position="80"/>
        <end position="100"/>
    </location>
</feature>
<organism evidence="11 12">
    <name type="scientific">Candolleomyces eurysporus</name>
    <dbReference type="NCBI Taxonomy" id="2828524"/>
    <lineage>
        <taxon>Eukaryota</taxon>
        <taxon>Fungi</taxon>
        <taxon>Dikarya</taxon>
        <taxon>Basidiomycota</taxon>
        <taxon>Agaricomycotina</taxon>
        <taxon>Agaricomycetes</taxon>
        <taxon>Agaricomycetidae</taxon>
        <taxon>Agaricales</taxon>
        <taxon>Agaricineae</taxon>
        <taxon>Psathyrellaceae</taxon>
        <taxon>Candolleomyces</taxon>
    </lineage>
</organism>
<feature type="transmembrane region" description="Helical" evidence="9">
    <location>
        <begin position="390"/>
        <end position="408"/>
    </location>
</feature>
<keyword evidence="3" id="KW-0813">Transport</keyword>
<keyword evidence="5 9" id="KW-1133">Transmembrane helix</keyword>
<evidence type="ECO:0000256" key="4">
    <source>
        <dbReference type="ARBA" id="ARBA00022692"/>
    </source>
</evidence>
<dbReference type="PANTHER" id="PTHR23501:SF87">
    <property type="entry name" value="SIDEROPHORE IRON TRANSPORTER 2"/>
    <property type="match status" value="1"/>
</dbReference>
<feature type="domain" description="Major facilitator superfamily (MFS) profile" evidence="10">
    <location>
        <begin position="47"/>
        <end position="513"/>
    </location>
</feature>
<dbReference type="GO" id="GO:0005886">
    <property type="term" value="C:plasma membrane"/>
    <property type="evidence" value="ECO:0007669"/>
    <property type="project" value="TreeGrafter"/>
</dbReference>
<dbReference type="InterPro" id="IPR036259">
    <property type="entry name" value="MFS_trans_sf"/>
</dbReference>
<dbReference type="PANTHER" id="PTHR23501">
    <property type="entry name" value="MAJOR FACILITATOR SUPERFAMILY"/>
    <property type="match status" value="1"/>
</dbReference>
<evidence type="ECO:0000256" key="1">
    <source>
        <dbReference type="ARBA" id="ARBA00004141"/>
    </source>
</evidence>
<reference evidence="11" key="1">
    <citation type="submission" date="2022-06" db="EMBL/GenBank/DDBJ databases">
        <title>Genome Sequence of Candolleomyces eurysporus.</title>
        <authorList>
            <person name="Buettner E."/>
        </authorList>
    </citation>
    <scope>NUCLEOTIDE SEQUENCE</scope>
    <source>
        <strain evidence="11">VTCC 930004</strain>
    </source>
</reference>
<comment type="caution">
    <text evidence="11">The sequence shown here is derived from an EMBL/GenBank/DDBJ whole genome shotgun (WGS) entry which is preliminary data.</text>
</comment>
<comment type="similarity">
    <text evidence="2">Belongs to the major facilitator superfamily.</text>
</comment>
<feature type="transmembrane region" description="Helical" evidence="9">
    <location>
        <begin position="169"/>
        <end position="188"/>
    </location>
</feature>
<evidence type="ECO:0000256" key="7">
    <source>
        <dbReference type="ARBA" id="ARBA00023136"/>
    </source>
</evidence>
<evidence type="ECO:0000256" key="5">
    <source>
        <dbReference type="ARBA" id="ARBA00022989"/>
    </source>
</evidence>
<sequence>MSDEKSPVRDIESSRSSRTSDEDLAHEGVRTVEATHKVFGKYSKWALFISLGLAAYIYSLDGTTTWSYLSFATSSFGGHALISTIQTAQSIIVAVGKPVIAKIADVKSRGAAYVLVLIFYVIGYIVIAAAPRVQAIAGGMVIYSMGYTGLQLLTQIIIADITTLKWRGLVSALMSLPFVINAFVGSNISANILTGAGWRWGYGMFAILVPAALLPLIITLLWAQWKAKKQGLIVKVEREGTVVQKVVEDAVKLDVLGLTILGTSVALILLPLTLAETADNGWKNPSMIAMEVIGILLLPVFFFYSSKLAKYPVVPKRFLLNRTVVLAALIGAFDFTSFYLSFTYLYSFVVIVKPWPLLHSNYFVQSQTVTLTVFAIVAGIILRFVRRYKYVLIAGLSIRLLGAGLMIHSRGANASDAEVVWSQLLQGIGGGMAAVTSQVGAQASVKHADTAMVTAVVLLCTEIGGAIGSAIAGSIWTSMMPKQLAEHLPFVDAATRAELFGSLYVVAAQPRGSPIREGVILAYDEVMKWLCIAATIFAIPPLLISLFMPNWYLGDAQNAVEGVNLAGQAVDEVTGEEKNRNASPPVTSEKA</sequence>
<keyword evidence="4 9" id="KW-0812">Transmembrane</keyword>
<dbReference type="InterPro" id="IPR011701">
    <property type="entry name" value="MFS"/>
</dbReference>
<feature type="transmembrane region" description="Helical" evidence="9">
    <location>
        <begin position="200"/>
        <end position="223"/>
    </location>
</feature>
<dbReference type="GO" id="GO:0006811">
    <property type="term" value="P:monoatomic ion transport"/>
    <property type="evidence" value="ECO:0007669"/>
    <property type="project" value="UniProtKB-KW"/>
</dbReference>
<dbReference type="Pfam" id="PF07690">
    <property type="entry name" value="MFS_1"/>
    <property type="match status" value="1"/>
</dbReference>
<dbReference type="OrthoDB" id="2241241at2759"/>
<protein>
    <recommendedName>
        <fullName evidence="10">Major facilitator superfamily (MFS) profile domain-containing protein</fullName>
    </recommendedName>
</protein>
<comment type="subcellular location">
    <subcellularLocation>
        <location evidence="1">Membrane</location>
        <topology evidence="1">Multi-pass membrane protein</topology>
    </subcellularLocation>
</comment>
<evidence type="ECO:0000256" key="2">
    <source>
        <dbReference type="ARBA" id="ARBA00008335"/>
    </source>
</evidence>
<dbReference type="FunFam" id="1.20.1250.20:FF:000197">
    <property type="entry name" value="Siderophore iron transporter 1"/>
    <property type="match status" value="1"/>
</dbReference>
<evidence type="ECO:0000256" key="6">
    <source>
        <dbReference type="ARBA" id="ARBA00023065"/>
    </source>
</evidence>
<feature type="transmembrane region" description="Helical" evidence="9">
    <location>
        <begin position="366"/>
        <end position="385"/>
    </location>
</feature>
<feature type="transmembrane region" description="Helical" evidence="9">
    <location>
        <begin position="324"/>
        <end position="346"/>
    </location>
</feature>
<feature type="transmembrane region" description="Helical" evidence="9">
    <location>
        <begin position="255"/>
        <end position="274"/>
    </location>
</feature>
<feature type="transmembrane region" description="Helical" evidence="9">
    <location>
        <begin position="136"/>
        <end position="157"/>
    </location>
</feature>
<feature type="transmembrane region" description="Helical" evidence="9">
    <location>
        <begin position="42"/>
        <end position="60"/>
    </location>
</feature>
<dbReference type="SUPFAM" id="SSF103473">
    <property type="entry name" value="MFS general substrate transporter"/>
    <property type="match status" value="2"/>
</dbReference>
<feature type="non-terminal residue" evidence="11">
    <location>
        <position position="591"/>
    </location>
</feature>
<accession>A0A9W8MDW9</accession>
<evidence type="ECO:0000256" key="8">
    <source>
        <dbReference type="SAM" id="MobiDB-lite"/>
    </source>
</evidence>
<feature type="transmembrane region" description="Helical" evidence="9">
    <location>
        <begin position="526"/>
        <end position="548"/>
    </location>
</feature>
<keyword evidence="7 9" id="KW-0472">Membrane</keyword>
<dbReference type="PROSITE" id="PS50850">
    <property type="entry name" value="MFS"/>
    <property type="match status" value="1"/>
</dbReference>
<evidence type="ECO:0000256" key="3">
    <source>
        <dbReference type="ARBA" id="ARBA00022448"/>
    </source>
</evidence>
<feature type="region of interest" description="Disordered" evidence="8">
    <location>
        <begin position="1"/>
        <end position="24"/>
    </location>
</feature>
<name>A0A9W8MDW9_9AGAR</name>